<dbReference type="RefSeq" id="WP_038017500.1">
    <property type="nucleotide sequence ID" value="NZ_JPKR02000004.1"/>
</dbReference>
<dbReference type="Pfam" id="PF07377">
    <property type="entry name" value="DUF1493"/>
    <property type="match status" value="1"/>
</dbReference>
<dbReference type="AlphaFoldDB" id="A0A095UJV2"/>
<dbReference type="Proteomes" id="UP000029577">
    <property type="component" value="Unassembled WGS sequence"/>
</dbReference>
<accession>A0A095UJV2</accession>
<sequence>MKQAEVVKQLIKKYFWEMQEEASLSTGKEPVLPEEALDFLDEYFESLSIDPSGFDFRRYFPNEGIWFLPNKILPEYMKTDHHQAEPLTVKMLIEAAEAGHWLDR</sequence>
<name>A0A095UJV2_9GAMM</name>
<protein>
    <recommendedName>
        <fullName evidence="3">Acyl carrier protein</fullName>
    </recommendedName>
</protein>
<reference evidence="1" key="1">
    <citation type="submission" date="2014-12" db="EMBL/GenBank/DDBJ databases">
        <title>The draft genome of the Tatumella morbirosei type strain, LMG23360T isolated from pineapple rot.</title>
        <authorList>
            <person name="Smits T.H."/>
            <person name="Palmer M."/>
            <person name="Venter S.N."/>
            <person name="Duffy B."/>
            <person name="Steenkamp E.T."/>
            <person name="Chan W.Y."/>
            <person name="Coutinho T.A."/>
            <person name="Coetzee M.P."/>
            <person name="De Maayer P."/>
        </authorList>
    </citation>
    <scope>NUCLEOTIDE SEQUENCE [LARGE SCALE GENOMIC DNA]</scope>
    <source>
        <strain evidence="1">LMG 23360</strain>
    </source>
</reference>
<keyword evidence="2" id="KW-1185">Reference proteome</keyword>
<comment type="caution">
    <text evidence="1">The sequence shown here is derived from an EMBL/GenBank/DDBJ whole genome shotgun (WGS) entry which is preliminary data.</text>
</comment>
<dbReference type="InterPro" id="IPR010862">
    <property type="entry name" value="DUF1493"/>
</dbReference>
<gene>
    <name evidence="1" type="ORF">HA49_05185</name>
</gene>
<evidence type="ECO:0008006" key="3">
    <source>
        <dbReference type="Google" id="ProtNLM"/>
    </source>
</evidence>
<evidence type="ECO:0000313" key="2">
    <source>
        <dbReference type="Proteomes" id="UP000029577"/>
    </source>
</evidence>
<dbReference type="EMBL" id="JPKR02000004">
    <property type="protein sequence ID" value="KGD74713.1"/>
    <property type="molecule type" value="Genomic_DNA"/>
</dbReference>
<dbReference type="eggNOG" id="ENOG50336KW">
    <property type="taxonomic scope" value="Bacteria"/>
</dbReference>
<dbReference type="OrthoDB" id="6476622at2"/>
<proteinExistence type="predicted"/>
<organism evidence="1 2">
    <name type="scientific">Tatumella morbirosei</name>
    <dbReference type="NCBI Taxonomy" id="642227"/>
    <lineage>
        <taxon>Bacteria</taxon>
        <taxon>Pseudomonadati</taxon>
        <taxon>Pseudomonadota</taxon>
        <taxon>Gammaproteobacteria</taxon>
        <taxon>Enterobacterales</taxon>
        <taxon>Erwiniaceae</taxon>
        <taxon>Tatumella</taxon>
    </lineage>
</organism>
<evidence type="ECO:0000313" key="1">
    <source>
        <dbReference type="EMBL" id="KGD74713.1"/>
    </source>
</evidence>